<sequence length="66" mass="7541">MAPIAGVMDDPDIGTFEDECHRRWARSVRRSSNIDGPVGRLVLRKQEDRFTVRSATIDRRAAWSLV</sequence>
<dbReference type="EMBL" id="JAAIKB010000001">
    <property type="protein sequence ID" value="NGM18508.1"/>
    <property type="molecule type" value="Genomic_DNA"/>
</dbReference>
<dbReference type="Proteomes" id="UP000475385">
    <property type="component" value="Unassembled WGS sequence"/>
</dbReference>
<protein>
    <submittedName>
        <fullName evidence="1">Uncharacterized protein</fullName>
    </submittedName>
</protein>
<dbReference type="RefSeq" id="WP_164692400.1">
    <property type="nucleotide sequence ID" value="NZ_JAAIKB010000001.1"/>
</dbReference>
<name>A0A6M1LDZ8_9PROT</name>
<comment type="caution">
    <text evidence="1">The sequence shown here is derived from an EMBL/GenBank/DDBJ whole genome shotgun (WGS) entry which is preliminary data.</text>
</comment>
<evidence type="ECO:0000313" key="1">
    <source>
        <dbReference type="EMBL" id="NGM18508.1"/>
    </source>
</evidence>
<organism evidence="1 2">
    <name type="scientific">Falsiroseomonas algicola</name>
    <dbReference type="NCBI Taxonomy" id="2716930"/>
    <lineage>
        <taxon>Bacteria</taxon>
        <taxon>Pseudomonadati</taxon>
        <taxon>Pseudomonadota</taxon>
        <taxon>Alphaproteobacteria</taxon>
        <taxon>Acetobacterales</taxon>
        <taxon>Roseomonadaceae</taxon>
        <taxon>Falsiroseomonas</taxon>
    </lineage>
</organism>
<proteinExistence type="predicted"/>
<reference evidence="1 2" key="2">
    <citation type="submission" date="2020-03" db="EMBL/GenBank/DDBJ databases">
        <title>Roseomonas stagni sp. nov., isolated from pond water in Japan.</title>
        <authorList>
            <person name="Furuhata K."/>
            <person name="Miyamoto H."/>
            <person name="Goto K."/>
        </authorList>
    </citation>
    <scope>NUCLEOTIDE SEQUENCE [LARGE SCALE GENOMIC DNA]</scope>
    <source>
        <strain evidence="1 2">PeD5</strain>
    </source>
</reference>
<evidence type="ECO:0000313" key="2">
    <source>
        <dbReference type="Proteomes" id="UP000475385"/>
    </source>
</evidence>
<keyword evidence="2" id="KW-1185">Reference proteome</keyword>
<gene>
    <name evidence="1" type="ORF">G3576_00685</name>
</gene>
<dbReference type="AlphaFoldDB" id="A0A6M1LDZ8"/>
<reference evidence="1 2" key="1">
    <citation type="submission" date="2020-02" db="EMBL/GenBank/DDBJ databases">
        <authorList>
            <person name="Kim H.M."/>
            <person name="Jeon C.O."/>
        </authorList>
    </citation>
    <scope>NUCLEOTIDE SEQUENCE [LARGE SCALE GENOMIC DNA]</scope>
    <source>
        <strain evidence="1 2">PeD5</strain>
    </source>
</reference>
<accession>A0A6M1LDZ8</accession>